<dbReference type="InterPro" id="IPR007889">
    <property type="entry name" value="HTH_Psq"/>
</dbReference>
<feature type="region of interest" description="Disordered" evidence="3">
    <location>
        <begin position="559"/>
        <end position="580"/>
    </location>
</feature>
<evidence type="ECO:0000256" key="2">
    <source>
        <dbReference type="ARBA" id="ARBA00023242"/>
    </source>
</evidence>
<dbReference type="PROSITE" id="PS51253">
    <property type="entry name" value="HTH_CENPB"/>
    <property type="match status" value="1"/>
</dbReference>
<dbReference type="GO" id="GO:0005634">
    <property type="term" value="C:nucleus"/>
    <property type="evidence" value="ECO:0007669"/>
    <property type="project" value="TreeGrafter"/>
</dbReference>
<dbReference type="InterPro" id="IPR009057">
    <property type="entry name" value="Homeodomain-like_sf"/>
</dbReference>
<dbReference type="SUPFAM" id="SSF46689">
    <property type="entry name" value="Homeodomain-like"/>
    <property type="match status" value="2"/>
</dbReference>
<dbReference type="PANTHER" id="PTHR19303">
    <property type="entry name" value="TRANSPOSON"/>
    <property type="match status" value="1"/>
</dbReference>
<feature type="region of interest" description="Disordered" evidence="3">
    <location>
        <begin position="399"/>
        <end position="509"/>
    </location>
</feature>
<feature type="compositionally biased region" description="Basic and acidic residues" evidence="3">
    <location>
        <begin position="292"/>
        <end position="302"/>
    </location>
</feature>
<dbReference type="InterPro" id="IPR050863">
    <property type="entry name" value="CenT-Element_Derived"/>
</dbReference>
<feature type="region of interest" description="Disordered" evidence="3">
    <location>
        <begin position="135"/>
        <end position="169"/>
    </location>
</feature>
<organism evidence="5 6">
    <name type="scientific">Cladonia borealis</name>
    <dbReference type="NCBI Taxonomy" id="184061"/>
    <lineage>
        <taxon>Eukaryota</taxon>
        <taxon>Fungi</taxon>
        <taxon>Dikarya</taxon>
        <taxon>Ascomycota</taxon>
        <taxon>Pezizomycotina</taxon>
        <taxon>Lecanoromycetes</taxon>
        <taxon>OSLEUM clade</taxon>
        <taxon>Lecanoromycetidae</taxon>
        <taxon>Lecanorales</taxon>
        <taxon>Lecanorineae</taxon>
        <taxon>Cladoniaceae</taxon>
        <taxon>Cladonia</taxon>
    </lineage>
</organism>
<feature type="compositionally biased region" description="Polar residues" evidence="3">
    <location>
        <begin position="415"/>
        <end position="424"/>
    </location>
</feature>
<feature type="region of interest" description="Disordered" evidence="3">
    <location>
        <begin position="284"/>
        <end position="349"/>
    </location>
</feature>
<feature type="compositionally biased region" description="Polar residues" evidence="3">
    <location>
        <begin position="135"/>
        <end position="156"/>
    </location>
</feature>
<evidence type="ECO:0000259" key="4">
    <source>
        <dbReference type="PROSITE" id="PS51253"/>
    </source>
</evidence>
<evidence type="ECO:0000313" key="5">
    <source>
        <dbReference type="EMBL" id="KAK0509928.1"/>
    </source>
</evidence>
<feature type="compositionally biased region" description="Low complexity" evidence="3">
    <location>
        <begin position="463"/>
        <end position="478"/>
    </location>
</feature>
<evidence type="ECO:0000256" key="3">
    <source>
        <dbReference type="SAM" id="MobiDB-lite"/>
    </source>
</evidence>
<dbReference type="Pfam" id="PF03221">
    <property type="entry name" value="HTH_Tnp_Tc5"/>
    <property type="match status" value="1"/>
</dbReference>
<evidence type="ECO:0000313" key="6">
    <source>
        <dbReference type="Proteomes" id="UP001166286"/>
    </source>
</evidence>
<dbReference type="EMBL" id="JAFEKC020000017">
    <property type="protein sequence ID" value="KAK0509928.1"/>
    <property type="molecule type" value="Genomic_DNA"/>
</dbReference>
<keyword evidence="2" id="KW-0539">Nucleus</keyword>
<dbReference type="Pfam" id="PF04218">
    <property type="entry name" value="CENP-B_N"/>
    <property type="match status" value="1"/>
</dbReference>
<dbReference type="Gene3D" id="1.10.10.60">
    <property type="entry name" value="Homeodomain-like"/>
    <property type="match status" value="2"/>
</dbReference>
<keyword evidence="6" id="KW-1185">Reference proteome</keyword>
<feature type="compositionally biased region" description="Polar residues" evidence="3">
    <location>
        <begin position="480"/>
        <end position="495"/>
    </location>
</feature>
<proteinExistence type="predicted"/>
<reference evidence="5" key="1">
    <citation type="submission" date="2023-03" db="EMBL/GenBank/DDBJ databases">
        <title>Complete genome of Cladonia borealis.</title>
        <authorList>
            <person name="Park H."/>
        </authorList>
    </citation>
    <scope>NUCLEOTIDE SEQUENCE</scope>
    <source>
        <strain evidence="5">ANT050790</strain>
    </source>
</reference>
<comment type="caution">
    <text evidence="5">The sequence shown here is derived from an EMBL/GenBank/DDBJ whole genome shotgun (WGS) entry which is preliminary data.</text>
</comment>
<dbReference type="Proteomes" id="UP001166286">
    <property type="component" value="Unassembled WGS sequence"/>
</dbReference>
<feature type="domain" description="HTH CENPB-type" evidence="4">
    <location>
        <begin position="216"/>
        <end position="290"/>
    </location>
</feature>
<keyword evidence="1" id="KW-0238">DNA-binding</keyword>
<dbReference type="GO" id="GO:0003677">
    <property type="term" value="F:DNA binding"/>
    <property type="evidence" value="ECO:0007669"/>
    <property type="project" value="UniProtKB-KW"/>
</dbReference>
<dbReference type="InterPro" id="IPR006600">
    <property type="entry name" value="HTH_CenpB_DNA-bd_dom"/>
</dbReference>
<protein>
    <recommendedName>
        <fullName evidence="4">HTH CENPB-type domain-containing protein</fullName>
    </recommendedName>
</protein>
<dbReference type="PANTHER" id="PTHR19303:SF70">
    <property type="entry name" value="HTH CENPB-TYPE DOMAIN-CONTAINING PROTEIN"/>
    <property type="match status" value="1"/>
</dbReference>
<feature type="compositionally biased region" description="Basic residues" evidence="3">
    <location>
        <begin position="571"/>
        <end position="580"/>
    </location>
</feature>
<gene>
    <name evidence="5" type="ORF">JMJ35_007322</name>
</gene>
<accession>A0AA39QVI5</accession>
<evidence type="ECO:0000256" key="1">
    <source>
        <dbReference type="ARBA" id="ARBA00023125"/>
    </source>
</evidence>
<dbReference type="AlphaFoldDB" id="A0AA39QVI5"/>
<sequence length="580" mass="63372">MLVPHENHGYWLPKEVRLVSSLCNIMHDTYVDIKMEQNYGLHHEDDFGGGHMVNVHGGHSPHHTPQNEYEDFGFPGSTTAQMDPIYSRPMQSSFSSPQPLHPLVTMPQWPSQITNPSENNSPPVVSLHRPILPLSKTTPLPTISTSVAPSKSTHSASTSRRTLTDSDRRRMCEYHNDNPNVKQTEIGAMFGVERSTVSKVLRNKEKYLLPEEGSRSPIRRSKSKFPDIERTLSQWAKNRLAQRLPLDDNTIKDQARIFATTVGSSECHNQVNDPAWLEQFKQKNHLPGAKPSETKEERDDSKSGSQTPSGISPVGWDGLPISPPTKEDLKDQGPDTYMDSSGYGHTHSQSTASLGSFSDFSSFASDFRSPTSPFFSPMSSCGPSPSLPAQKMARLPPLAPASSLRRRQTVPLLGSESSPDSATSKHLPHALSAQSLDSPQEEMEVSPLSTTDSSIHHPASRASTTNLTPLTNPSPLSTMAPPSNLSSTLNSAVTASPSISPSGPPSQDEARAALSTLMTFIKHQPNGAVDPHDYLVMGKWMHMLKLETGELPGGMQAIPMSERADGTLPIGRKRSEHSLS</sequence>
<name>A0AA39QVI5_9LECA</name>